<evidence type="ECO:0000313" key="2">
    <source>
        <dbReference type="EMBL" id="TCL55016.1"/>
    </source>
</evidence>
<name>A0A4R1QMW0_9FIRM</name>
<comment type="caution">
    <text evidence="2">The sequence shown here is derived from an EMBL/GenBank/DDBJ whole genome shotgun (WGS) entry which is preliminary data.</text>
</comment>
<dbReference type="Proteomes" id="UP000295718">
    <property type="component" value="Unassembled WGS sequence"/>
</dbReference>
<dbReference type="InterPro" id="IPR050104">
    <property type="entry name" value="FMN-dep_NADH:Q_OxRdtase_AzoR1"/>
</dbReference>
<sequence length="236" mass="26856">MKITVIHGQGHKGVTYTMTRTVLDFLMTDKDEIKEFFLPKDGPDFCCGCFNCFLKGEDFCPSADKVQPIALAMEWADVILLDSPNYVMEMSGSMKNLMDHLAYRWASHRPHGSMFTKTGIVVSSSAGAPPRNVVRSMARQLKWMCVPKVYTLGLACYTGPGEAIKPKRMKLITNKAEKIAKAVRRRAARPRPSLRGRIMFGIFRKMQSSPDAAWNPTDRDFWVNQGWTQKCRPWRE</sequence>
<dbReference type="PANTHER" id="PTHR43741">
    <property type="entry name" value="FMN-DEPENDENT NADH-AZOREDUCTASE 1"/>
    <property type="match status" value="1"/>
</dbReference>
<proteinExistence type="predicted"/>
<organism evidence="2 3">
    <name type="scientific">Kineothrix alysoides</name>
    <dbReference type="NCBI Taxonomy" id="1469948"/>
    <lineage>
        <taxon>Bacteria</taxon>
        <taxon>Bacillati</taxon>
        <taxon>Bacillota</taxon>
        <taxon>Clostridia</taxon>
        <taxon>Lachnospirales</taxon>
        <taxon>Lachnospiraceae</taxon>
        <taxon>Kineothrix</taxon>
    </lineage>
</organism>
<accession>A0A4R1QMW0</accession>
<dbReference type="Gene3D" id="3.40.50.360">
    <property type="match status" value="1"/>
</dbReference>
<feature type="domain" description="NADPH-dependent FMN reductase-like" evidence="1">
    <location>
        <begin position="1"/>
        <end position="148"/>
    </location>
</feature>
<dbReference type="RefSeq" id="WP_031392586.1">
    <property type="nucleotide sequence ID" value="NZ_JPNB01000003.1"/>
</dbReference>
<protein>
    <submittedName>
        <fullName evidence="2">NADPH-dependent FMN reductase</fullName>
    </submittedName>
</protein>
<dbReference type="AlphaFoldDB" id="A0A4R1QMW0"/>
<dbReference type="EMBL" id="SLUO01000017">
    <property type="protein sequence ID" value="TCL55016.1"/>
    <property type="molecule type" value="Genomic_DNA"/>
</dbReference>
<dbReference type="InterPro" id="IPR029039">
    <property type="entry name" value="Flavoprotein-like_sf"/>
</dbReference>
<dbReference type="OrthoDB" id="3789967at2"/>
<keyword evidence="3" id="KW-1185">Reference proteome</keyword>
<reference evidence="2 3" key="1">
    <citation type="submission" date="2019-03" db="EMBL/GenBank/DDBJ databases">
        <title>Genomic Encyclopedia of Type Strains, Phase IV (KMG-IV): sequencing the most valuable type-strain genomes for metagenomic binning, comparative biology and taxonomic classification.</title>
        <authorList>
            <person name="Goeker M."/>
        </authorList>
    </citation>
    <scope>NUCLEOTIDE SEQUENCE [LARGE SCALE GENOMIC DNA]</scope>
    <source>
        <strain evidence="2 3">DSM 100556</strain>
    </source>
</reference>
<dbReference type="STRING" id="1469948.GCA_000732725_03968"/>
<evidence type="ECO:0000259" key="1">
    <source>
        <dbReference type="Pfam" id="PF03358"/>
    </source>
</evidence>
<dbReference type="InterPro" id="IPR005025">
    <property type="entry name" value="FMN_Rdtase-like_dom"/>
</dbReference>
<dbReference type="Pfam" id="PF03358">
    <property type="entry name" value="FMN_red"/>
    <property type="match status" value="1"/>
</dbReference>
<gene>
    <name evidence="2" type="ORF">EDD76_11751</name>
</gene>
<evidence type="ECO:0000313" key="3">
    <source>
        <dbReference type="Proteomes" id="UP000295718"/>
    </source>
</evidence>
<dbReference type="SUPFAM" id="SSF52218">
    <property type="entry name" value="Flavoproteins"/>
    <property type="match status" value="1"/>
</dbReference>
<dbReference type="GO" id="GO:0016491">
    <property type="term" value="F:oxidoreductase activity"/>
    <property type="evidence" value="ECO:0007669"/>
    <property type="project" value="InterPro"/>
</dbReference>
<dbReference type="PANTHER" id="PTHR43741:SF4">
    <property type="entry name" value="FMN-DEPENDENT NADH:QUINONE OXIDOREDUCTASE"/>
    <property type="match status" value="1"/>
</dbReference>